<name>A8MI12_ALKOO</name>
<evidence type="ECO:0000313" key="3">
    <source>
        <dbReference type="Proteomes" id="UP000000269"/>
    </source>
</evidence>
<dbReference type="Proteomes" id="UP000000269">
    <property type="component" value="Chromosome"/>
</dbReference>
<dbReference type="RefSeq" id="WP_012159756.1">
    <property type="nucleotide sequence ID" value="NC_009922.1"/>
</dbReference>
<accession>A8MI12</accession>
<dbReference type="AlphaFoldDB" id="A8MI12"/>
<dbReference type="EMBL" id="CP000853">
    <property type="protein sequence ID" value="ABW19444.1"/>
    <property type="molecule type" value="Genomic_DNA"/>
</dbReference>
<keyword evidence="3" id="KW-1185">Reference proteome</keyword>
<keyword evidence="1" id="KW-0812">Transmembrane</keyword>
<dbReference type="HOGENOM" id="CLU_2696343_0_0_9"/>
<protein>
    <submittedName>
        <fullName evidence="2">Uncharacterized protein</fullName>
    </submittedName>
</protein>
<keyword evidence="1" id="KW-1133">Transmembrane helix</keyword>
<evidence type="ECO:0000313" key="2">
    <source>
        <dbReference type="EMBL" id="ABW19444.1"/>
    </source>
</evidence>
<dbReference type="KEGG" id="aoe:Clos_1904"/>
<evidence type="ECO:0000256" key="1">
    <source>
        <dbReference type="SAM" id="Phobius"/>
    </source>
</evidence>
<proteinExistence type="predicted"/>
<feature type="transmembrane region" description="Helical" evidence="1">
    <location>
        <begin position="26"/>
        <end position="44"/>
    </location>
</feature>
<gene>
    <name evidence="2" type="ordered locus">Clos_1904</name>
</gene>
<keyword evidence="1" id="KW-0472">Membrane</keyword>
<dbReference type="STRING" id="350688.Clos_1904"/>
<reference evidence="3" key="1">
    <citation type="submission" date="2007-10" db="EMBL/GenBank/DDBJ databases">
        <title>Complete genome of Alkaliphilus oremlandii OhILAs.</title>
        <authorList>
            <person name="Copeland A."/>
            <person name="Lucas S."/>
            <person name="Lapidus A."/>
            <person name="Barry K."/>
            <person name="Detter J.C."/>
            <person name="Glavina del Rio T."/>
            <person name="Hammon N."/>
            <person name="Israni S."/>
            <person name="Dalin E."/>
            <person name="Tice H."/>
            <person name="Pitluck S."/>
            <person name="Chain P."/>
            <person name="Malfatti S."/>
            <person name="Shin M."/>
            <person name="Vergez L."/>
            <person name="Schmutz J."/>
            <person name="Larimer F."/>
            <person name="Land M."/>
            <person name="Hauser L."/>
            <person name="Kyrpides N."/>
            <person name="Mikhailova N."/>
            <person name="Stolz J.F."/>
            <person name="Dawson A."/>
            <person name="Fisher E."/>
            <person name="Crable B."/>
            <person name="Perera E."/>
            <person name="Lisak J."/>
            <person name="Ranganathan M."/>
            <person name="Basu P."/>
            <person name="Richardson P."/>
        </authorList>
    </citation>
    <scope>NUCLEOTIDE SEQUENCE [LARGE SCALE GENOMIC DNA]</scope>
    <source>
        <strain evidence="3">OhILAs</strain>
    </source>
</reference>
<sequence>MNEIIFKVKGIKKRVVRILKSEDGNGIVAGIVVSAIILIALILLNTPIRTFIANIWDLFANFVENKLTTLFSS</sequence>
<organism evidence="2 3">
    <name type="scientific">Alkaliphilus oremlandii (strain OhILAs)</name>
    <name type="common">Clostridium oremlandii (strain OhILAs)</name>
    <dbReference type="NCBI Taxonomy" id="350688"/>
    <lineage>
        <taxon>Bacteria</taxon>
        <taxon>Bacillati</taxon>
        <taxon>Bacillota</taxon>
        <taxon>Clostridia</taxon>
        <taxon>Peptostreptococcales</taxon>
        <taxon>Natronincolaceae</taxon>
        <taxon>Alkaliphilus</taxon>
    </lineage>
</organism>